<evidence type="ECO:0000256" key="5">
    <source>
        <dbReference type="ARBA" id="ARBA00022824"/>
    </source>
</evidence>
<dbReference type="GO" id="GO:0006621">
    <property type="term" value="P:protein retention in ER lumen"/>
    <property type="evidence" value="ECO:0007669"/>
    <property type="project" value="InterPro"/>
</dbReference>
<accession>A0A2T0FPM0</accession>
<evidence type="ECO:0000256" key="10">
    <source>
        <dbReference type="ARBA" id="ARBA00023170"/>
    </source>
</evidence>
<dbReference type="GeneID" id="36518300"/>
<dbReference type="Pfam" id="PF00810">
    <property type="entry name" value="ER_lumen_recept"/>
    <property type="match status" value="1"/>
</dbReference>
<evidence type="ECO:0000256" key="1">
    <source>
        <dbReference type="ARBA" id="ARBA00004477"/>
    </source>
</evidence>
<feature type="transmembrane region" description="Helical" evidence="11">
    <location>
        <begin position="180"/>
        <end position="202"/>
    </location>
</feature>
<evidence type="ECO:0000256" key="2">
    <source>
        <dbReference type="ARBA" id="ARBA00010120"/>
    </source>
</evidence>
<keyword evidence="10 12" id="KW-0675">Receptor</keyword>
<dbReference type="Proteomes" id="UP000238350">
    <property type="component" value="Unassembled WGS sequence"/>
</dbReference>
<comment type="subcellular location">
    <subcellularLocation>
        <location evidence="1">Endoplasmic reticulum membrane</location>
        <topology evidence="1">Multi-pass membrane protein</topology>
    </subcellularLocation>
</comment>
<keyword evidence="4 11" id="KW-0812">Transmembrane</keyword>
<keyword evidence="5" id="KW-0256">Endoplasmic reticulum</keyword>
<evidence type="ECO:0000256" key="4">
    <source>
        <dbReference type="ARBA" id="ARBA00022692"/>
    </source>
</evidence>
<keyword evidence="9 11" id="KW-0472">Membrane</keyword>
<evidence type="ECO:0000313" key="12">
    <source>
        <dbReference type="EMBL" id="PRT56932.1"/>
    </source>
</evidence>
<dbReference type="RefSeq" id="XP_024666877.1">
    <property type="nucleotide sequence ID" value="XM_024811109.1"/>
</dbReference>
<dbReference type="GO" id="GO:0015031">
    <property type="term" value="P:protein transport"/>
    <property type="evidence" value="ECO:0007669"/>
    <property type="project" value="UniProtKB-KW"/>
</dbReference>
<feature type="transmembrane region" description="Helical" evidence="11">
    <location>
        <begin position="153"/>
        <end position="174"/>
    </location>
</feature>
<keyword evidence="3" id="KW-0813">Transport</keyword>
<comment type="caution">
    <text evidence="12">The sequence shown here is derived from an EMBL/GenBank/DDBJ whole genome shotgun (WGS) entry which is preliminary data.</text>
</comment>
<gene>
    <name evidence="12" type="ORF">B9G98_04552</name>
</gene>
<sequence length="215" mass="24935">MLNLFRVAGDLVHCLSIYVLINKIHTSKSVNGLSFKTQVVYLVVYLTRYLDLFGGSWQRSLYNTVLKLVYISTSGYICYLMQTQFRNTLNPQLDTFKIRYLFGAAAALAVLFHEKFTITELLWSFSIWLEAGAILPQLFMIQRTGKCETMNTHYIFALGAYRALYVFNWIYRWIVKDPVGWISIVAGILQTILYSDFFYVYYTKVVHGEAFSLPT</sequence>
<keyword evidence="8 11" id="KW-1133">Transmembrane helix</keyword>
<protein>
    <submittedName>
        <fullName evidence="12">ER lumen protein-retaining receptor</fullName>
    </submittedName>
</protein>
<dbReference type="PANTHER" id="PTHR10585">
    <property type="entry name" value="ER LUMEN PROTEIN RETAINING RECEPTOR"/>
    <property type="match status" value="1"/>
</dbReference>
<dbReference type="GO" id="GO:0046923">
    <property type="term" value="F:ER retention sequence binding"/>
    <property type="evidence" value="ECO:0007669"/>
    <property type="project" value="InterPro"/>
</dbReference>
<evidence type="ECO:0000256" key="11">
    <source>
        <dbReference type="SAM" id="Phobius"/>
    </source>
</evidence>
<dbReference type="InterPro" id="IPR000133">
    <property type="entry name" value="ER_ret_rcpt"/>
</dbReference>
<keyword evidence="7" id="KW-0653">Protein transport</keyword>
<evidence type="ECO:0000256" key="7">
    <source>
        <dbReference type="ARBA" id="ARBA00022927"/>
    </source>
</evidence>
<dbReference type="EMBL" id="NDIQ01000022">
    <property type="protein sequence ID" value="PRT56932.1"/>
    <property type="molecule type" value="Genomic_DNA"/>
</dbReference>
<evidence type="ECO:0000256" key="8">
    <source>
        <dbReference type="ARBA" id="ARBA00022989"/>
    </source>
</evidence>
<evidence type="ECO:0000313" key="13">
    <source>
        <dbReference type="Proteomes" id="UP000238350"/>
    </source>
</evidence>
<keyword evidence="13" id="KW-1185">Reference proteome</keyword>
<reference evidence="12 13" key="1">
    <citation type="submission" date="2017-04" db="EMBL/GenBank/DDBJ databases">
        <title>Genome sequencing of [Candida] sorbophila.</title>
        <authorList>
            <person name="Ahn J.O."/>
        </authorList>
    </citation>
    <scope>NUCLEOTIDE SEQUENCE [LARGE SCALE GENOMIC DNA]</scope>
    <source>
        <strain evidence="12 13">DS02</strain>
    </source>
</reference>
<feature type="transmembrane region" description="Helical" evidence="11">
    <location>
        <begin position="122"/>
        <end position="141"/>
    </location>
</feature>
<evidence type="ECO:0000256" key="9">
    <source>
        <dbReference type="ARBA" id="ARBA00023136"/>
    </source>
</evidence>
<dbReference type="GO" id="GO:0016192">
    <property type="term" value="P:vesicle-mediated transport"/>
    <property type="evidence" value="ECO:0007669"/>
    <property type="project" value="UniProtKB-KW"/>
</dbReference>
<proteinExistence type="inferred from homology"/>
<dbReference type="OrthoDB" id="7694678at2759"/>
<dbReference type="AlphaFoldDB" id="A0A2T0FPM0"/>
<evidence type="ECO:0000256" key="3">
    <source>
        <dbReference type="ARBA" id="ARBA00022448"/>
    </source>
</evidence>
<organism evidence="12 13">
    <name type="scientific">Wickerhamiella sorbophila</name>
    <dbReference type="NCBI Taxonomy" id="45607"/>
    <lineage>
        <taxon>Eukaryota</taxon>
        <taxon>Fungi</taxon>
        <taxon>Dikarya</taxon>
        <taxon>Ascomycota</taxon>
        <taxon>Saccharomycotina</taxon>
        <taxon>Dipodascomycetes</taxon>
        <taxon>Dipodascales</taxon>
        <taxon>Trichomonascaceae</taxon>
        <taxon>Wickerhamiella</taxon>
    </lineage>
</organism>
<dbReference type="GO" id="GO:0005789">
    <property type="term" value="C:endoplasmic reticulum membrane"/>
    <property type="evidence" value="ECO:0007669"/>
    <property type="project" value="UniProtKB-SubCell"/>
</dbReference>
<dbReference type="STRING" id="45607.A0A2T0FPM0"/>
<name>A0A2T0FPM0_9ASCO</name>
<comment type="similarity">
    <text evidence="2">Belongs to the ERD2 family.</text>
</comment>
<evidence type="ECO:0000256" key="6">
    <source>
        <dbReference type="ARBA" id="ARBA00022892"/>
    </source>
</evidence>
<keyword evidence="6" id="KW-0931">ER-Golgi transport</keyword>
<dbReference type="PRINTS" id="PR00660">
    <property type="entry name" value="ERLUMENR"/>
</dbReference>